<keyword evidence="8" id="KW-1185">Reference proteome</keyword>
<dbReference type="GO" id="GO:0022857">
    <property type="term" value="F:transmembrane transporter activity"/>
    <property type="evidence" value="ECO:0007669"/>
    <property type="project" value="InterPro"/>
</dbReference>
<dbReference type="RefSeq" id="WP_167184586.1">
    <property type="nucleotide sequence ID" value="NZ_JAAONZ010000004.1"/>
</dbReference>
<evidence type="ECO:0000259" key="5">
    <source>
        <dbReference type="Pfam" id="PF25944"/>
    </source>
</evidence>
<protein>
    <submittedName>
        <fullName evidence="7">Efflux RND transporter periplasmic adaptor subunit</fullName>
    </submittedName>
</protein>
<name>A0A9E5JS43_9GAMM</name>
<dbReference type="FunFam" id="2.40.420.20:FF:000001">
    <property type="entry name" value="Efflux RND transporter periplasmic adaptor subunit"/>
    <property type="match status" value="1"/>
</dbReference>
<dbReference type="PANTHER" id="PTHR30158">
    <property type="entry name" value="ACRA/E-RELATED COMPONENT OF DRUG EFFLUX TRANSPORTER"/>
    <property type="match status" value="1"/>
</dbReference>
<evidence type="ECO:0000259" key="3">
    <source>
        <dbReference type="Pfam" id="PF25876"/>
    </source>
</evidence>
<comment type="subcellular location">
    <subcellularLocation>
        <location evidence="1">Cell inner membrane</location>
        <topology evidence="1">Lipid-anchor</topology>
    </subcellularLocation>
</comment>
<dbReference type="Gene3D" id="2.40.420.20">
    <property type="match status" value="1"/>
</dbReference>
<dbReference type="Gene3D" id="2.40.50.100">
    <property type="match status" value="1"/>
</dbReference>
<dbReference type="Gene3D" id="1.10.287.470">
    <property type="entry name" value="Helix hairpin bin"/>
    <property type="match status" value="1"/>
</dbReference>
<dbReference type="Proteomes" id="UP000787472">
    <property type="component" value="Unassembled WGS sequence"/>
</dbReference>
<reference evidence="7" key="1">
    <citation type="submission" date="2020-03" db="EMBL/GenBank/DDBJ databases">
        <authorList>
            <person name="Guo F."/>
        </authorList>
    </citation>
    <scope>NUCLEOTIDE SEQUENCE</scope>
    <source>
        <strain evidence="7">JCM 30134</strain>
    </source>
</reference>
<dbReference type="Pfam" id="PF25944">
    <property type="entry name" value="Beta-barrel_RND"/>
    <property type="match status" value="1"/>
</dbReference>
<evidence type="ECO:0000259" key="4">
    <source>
        <dbReference type="Pfam" id="PF25917"/>
    </source>
</evidence>
<sequence>MRSITFNPTYLLIGLGLLLSACGEEPSRASYNRTVSVGVFTITPQPLEITTDLPGRTVAYRLAEVRPQVNGIVKERLLTEGANVKIGQQLYQIDDQKYRATFERAQANLHNAELLRKRYKELLQSNSVSKQQFDDADAAWQLAKAEAEIAKIDLAYTKVVAPVTGRIGRSSVSEGALVTSGQAQALATIQQIDPIYVDIRQPVSELLRLQKALQDGRIKRSADGEAKIVLLLEDGTSYEHEGVLRFSEVGVDQETGSVTLRAVVPNPDWRLLPGMFVHGRLSLGYNDSVILVPQQAVQRDATGKPAVWVINEENKAERRSIKTGRTIGNMWMVNAGLKAGDEVVTEGLLNMRPGVEVSASPASNVHPILDFTAANP</sequence>
<dbReference type="Pfam" id="PF25876">
    <property type="entry name" value="HH_MFP_RND"/>
    <property type="match status" value="1"/>
</dbReference>
<feature type="domain" description="Multidrug resistance protein MdtA-like C-terminal permuted SH3" evidence="6">
    <location>
        <begin position="289"/>
        <end position="348"/>
    </location>
</feature>
<gene>
    <name evidence="7" type="ORF">G8770_08285</name>
</gene>
<proteinExistence type="inferred from homology"/>
<dbReference type="Pfam" id="PF25917">
    <property type="entry name" value="BSH_RND"/>
    <property type="match status" value="1"/>
</dbReference>
<evidence type="ECO:0000259" key="6">
    <source>
        <dbReference type="Pfam" id="PF25967"/>
    </source>
</evidence>
<dbReference type="GO" id="GO:0005886">
    <property type="term" value="C:plasma membrane"/>
    <property type="evidence" value="ECO:0007669"/>
    <property type="project" value="UniProtKB-SubCell"/>
</dbReference>
<dbReference type="PROSITE" id="PS51257">
    <property type="entry name" value="PROKAR_LIPOPROTEIN"/>
    <property type="match status" value="1"/>
</dbReference>
<dbReference type="InterPro" id="IPR058626">
    <property type="entry name" value="MdtA-like_b-barrel"/>
</dbReference>
<accession>A0A9E5JS43</accession>
<feature type="domain" description="Multidrug resistance protein MdtA-like beta-barrel" evidence="5">
    <location>
        <begin position="194"/>
        <end position="284"/>
    </location>
</feature>
<organism evidence="7 8">
    <name type="scientific">Pseudomaricurvus hydrocarbonicus</name>
    <dbReference type="NCBI Taxonomy" id="1470433"/>
    <lineage>
        <taxon>Bacteria</taxon>
        <taxon>Pseudomonadati</taxon>
        <taxon>Pseudomonadota</taxon>
        <taxon>Gammaproteobacteria</taxon>
        <taxon>Cellvibrionales</taxon>
        <taxon>Cellvibrionaceae</taxon>
        <taxon>Pseudomaricurvus</taxon>
    </lineage>
</organism>
<evidence type="ECO:0000256" key="2">
    <source>
        <dbReference type="ARBA" id="ARBA00009477"/>
    </source>
</evidence>
<evidence type="ECO:0000313" key="8">
    <source>
        <dbReference type="Proteomes" id="UP000787472"/>
    </source>
</evidence>
<dbReference type="NCBIfam" id="TIGR01730">
    <property type="entry name" value="RND_mfp"/>
    <property type="match status" value="1"/>
</dbReference>
<feature type="domain" description="Multidrug resistance protein MdtA-like barrel-sandwich hybrid" evidence="4">
    <location>
        <begin position="61"/>
        <end position="190"/>
    </location>
</feature>
<dbReference type="InterPro" id="IPR058627">
    <property type="entry name" value="MdtA-like_C"/>
</dbReference>
<dbReference type="InterPro" id="IPR058624">
    <property type="entry name" value="MdtA-like_HH"/>
</dbReference>
<evidence type="ECO:0000313" key="7">
    <source>
        <dbReference type="EMBL" id="NHO65534.1"/>
    </source>
</evidence>
<feature type="domain" description="Multidrug resistance protein MdtA-like alpha-helical hairpin" evidence="3">
    <location>
        <begin position="96"/>
        <end position="157"/>
    </location>
</feature>
<comment type="caution">
    <text evidence="7">The sequence shown here is derived from an EMBL/GenBank/DDBJ whole genome shotgun (WGS) entry which is preliminary data.</text>
</comment>
<evidence type="ECO:0000256" key="1">
    <source>
        <dbReference type="ARBA" id="ARBA00004519"/>
    </source>
</evidence>
<dbReference type="InterPro" id="IPR006143">
    <property type="entry name" value="RND_pump_MFP"/>
</dbReference>
<comment type="similarity">
    <text evidence="2">Belongs to the membrane fusion protein (MFP) (TC 8.A.1) family.</text>
</comment>
<dbReference type="Gene3D" id="2.40.30.170">
    <property type="match status" value="1"/>
</dbReference>
<dbReference type="Pfam" id="PF25967">
    <property type="entry name" value="RND-MFP_C"/>
    <property type="match status" value="1"/>
</dbReference>
<dbReference type="EMBL" id="JAAONZ010000004">
    <property type="protein sequence ID" value="NHO65534.1"/>
    <property type="molecule type" value="Genomic_DNA"/>
</dbReference>
<dbReference type="GO" id="GO:0046677">
    <property type="term" value="P:response to antibiotic"/>
    <property type="evidence" value="ECO:0007669"/>
    <property type="project" value="TreeGrafter"/>
</dbReference>
<dbReference type="AlphaFoldDB" id="A0A9E5JS43"/>
<dbReference type="InterPro" id="IPR058625">
    <property type="entry name" value="MdtA-like_BSH"/>
</dbReference>
<dbReference type="PANTHER" id="PTHR30158:SF3">
    <property type="entry name" value="MULTIDRUG EFFLUX PUMP SUBUNIT ACRA-RELATED"/>
    <property type="match status" value="1"/>
</dbReference>
<dbReference type="SUPFAM" id="SSF111369">
    <property type="entry name" value="HlyD-like secretion proteins"/>
    <property type="match status" value="1"/>
</dbReference>